<evidence type="ECO:0000313" key="2">
    <source>
        <dbReference type="EMBL" id="SNW62953.1"/>
    </source>
</evidence>
<reference evidence="2" key="1">
    <citation type="submission" date="2017-08" db="EMBL/GenBank/DDBJ databases">
        <authorList>
            <consortium name="Urmite Genomes"/>
        </authorList>
    </citation>
    <scope>NUCLEOTIDE SEQUENCE [LARGE SCALE GENOMIC DNA]</scope>
    <source>
        <strain evidence="2">IHUMI-LCC2</strain>
    </source>
</reference>
<dbReference type="Proteomes" id="UP000236316">
    <property type="component" value="Segment"/>
</dbReference>
<organism evidence="2">
    <name type="scientific">Orpheovirus IHUMI-LCC2</name>
    <dbReference type="NCBI Taxonomy" id="2023057"/>
    <lineage>
        <taxon>Viruses</taxon>
        <taxon>Varidnaviria</taxon>
        <taxon>Bamfordvirae</taxon>
        <taxon>Nucleocytoviricota</taxon>
        <taxon>Megaviricetes</taxon>
        <taxon>Pimascovirales</taxon>
        <taxon>Ocovirineae</taxon>
        <taxon>Orpheoviridae</taxon>
        <taxon>Alphaorpheovirus</taxon>
        <taxon>Alphaorpheovirus massiliense</taxon>
    </lineage>
</organism>
<evidence type="ECO:0000313" key="3">
    <source>
        <dbReference type="Proteomes" id="UP000236316"/>
    </source>
</evidence>
<gene>
    <name evidence="2" type="ORF">ORPV_1049</name>
</gene>
<name>A0A2I2L5Z1_9VIRU</name>
<feature type="transmembrane region" description="Helical" evidence="1">
    <location>
        <begin position="6"/>
        <end position="23"/>
    </location>
</feature>
<dbReference type="RefSeq" id="YP_009449255.1">
    <property type="nucleotide sequence ID" value="NC_036594.1"/>
</dbReference>
<keyword evidence="1 2" id="KW-0812">Transmembrane</keyword>
<keyword evidence="1" id="KW-0472">Membrane</keyword>
<keyword evidence="3" id="KW-1185">Reference proteome</keyword>
<dbReference type="GeneID" id="35381707"/>
<evidence type="ECO:0000256" key="1">
    <source>
        <dbReference type="SAM" id="Phobius"/>
    </source>
</evidence>
<keyword evidence="1" id="KW-1133">Transmembrane helix</keyword>
<dbReference type="KEGG" id="vg:35381707"/>
<accession>A0A2I2L5Z1</accession>
<protein>
    <submittedName>
        <fullName evidence="2">Transmembrane domain-containing protein</fullName>
    </submittedName>
</protein>
<dbReference type="EMBL" id="LT906555">
    <property type="protein sequence ID" value="SNW62953.1"/>
    <property type="molecule type" value="Genomic_DNA"/>
</dbReference>
<sequence length="166" mass="19400">MLASIIYFIIYTLLGCSYFYLLYDIIKENNKWILWTGRELYKTKDILQGKNEDKINILGIRDDINTLLNNKNENDPIEGDLLDTYNNIFNKVGKGNVGIEDFIQLRQKFKKWYMNQTDVIDKDGYIGQMLESLGDFIENGKNGRKVTHEIEDDSNIKELINMVNNS</sequence>
<proteinExistence type="predicted"/>